<dbReference type="Pfam" id="PF25973">
    <property type="entry name" value="BSH_CzcB"/>
    <property type="match status" value="1"/>
</dbReference>
<name>A0ABS9AC81_9GAMM</name>
<evidence type="ECO:0000313" key="6">
    <source>
        <dbReference type="Proteomes" id="UP001320122"/>
    </source>
</evidence>
<comment type="similarity">
    <text evidence="1">Belongs to the membrane fusion protein (MFP) (TC 8.A.1) family.</text>
</comment>
<dbReference type="InterPro" id="IPR006143">
    <property type="entry name" value="RND_pump_MFP"/>
</dbReference>
<evidence type="ECO:0000256" key="2">
    <source>
        <dbReference type="SAM" id="Coils"/>
    </source>
</evidence>
<evidence type="ECO:0000259" key="4">
    <source>
        <dbReference type="Pfam" id="PF25973"/>
    </source>
</evidence>
<dbReference type="EMBL" id="JABFTT010000003">
    <property type="protein sequence ID" value="MCE8019536.1"/>
    <property type="molecule type" value="Genomic_DNA"/>
</dbReference>
<gene>
    <name evidence="5" type="ORF">HOP51_05290</name>
</gene>
<comment type="caution">
    <text evidence="5">The sequence shown here is derived from an EMBL/GenBank/DDBJ whole genome shotgun (WGS) entry which is preliminary data.</text>
</comment>
<dbReference type="Pfam" id="PF25967">
    <property type="entry name" value="RND-MFP_C"/>
    <property type="match status" value="1"/>
</dbReference>
<dbReference type="Gene3D" id="2.40.30.170">
    <property type="match status" value="1"/>
</dbReference>
<dbReference type="InterPro" id="IPR058647">
    <property type="entry name" value="BSH_CzcB-like"/>
</dbReference>
<dbReference type="SUPFAM" id="SSF111369">
    <property type="entry name" value="HlyD-like secretion proteins"/>
    <property type="match status" value="1"/>
</dbReference>
<dbReference type="InterPro" id="IPR058627">
    <property type="entry name" value="MdtA-like_C"/>
</dbReference>
<sequence length="358" mass="38196">MGRVARGGLAVSLMLGIILLSGCDAAPARIETGETVLPSVRSETVRLSQAETRYRFPGTVRASERATLAFLHHGVLHERHVTRGQRVERGEPLATLHNPAMAPALVAAEARISELDARLRRMERDVERARVLRERNLSAEEELDRLRSEREATLQAREQALAQRDEARAQLDELTLRAPFAGVVTDLEAEPGDFLSAGQPVLGLVGLTGREVEIRVPAGLAARLEVGREASLVATLGARRFPGRVTGIGQAGEGMAPVIVAIEADPGPALGEPVRVRLSLDAPPLLQVPLAAVVDPGGYDPHVLMLSADDTVRRVAVTPGRLDGGWVVIAASSLAVGDRVVTAGQGRLEEGSRVRVLP</sequence>
<accession>A0ABS9AC81</accession>
<evidence type="ECO:0000313" key="5">
    <source>
        <dbReference type="EMBL" id="MCE8019536.1"/>
    </source>
</evidence>
<organism evidence="5 6">
    <name type="scientific">Billgrantia zhangzhouensis</name>
    <dbReference type="NCBI Taxonomy" id="2733481"/>
    <lineage>
        <taxon>Bacteria</taxon>
        <taxon>Pseudomonadati</taxon>
        <taxon>Pseudomonadota</taxon>
        <taxon>Gammaproteobacteria</taxon>
        <taxon>Oceanospirillales</taxon>
        <taxon>Halomonadaceae</taxon>
        <taxon>Billgrantia</taxon>
    </lineage>
</organism>
<evidence type="ECO:0000259" key="3">
    <source>
        <dbReference type="Pfam" id="PF25967"/>
    </source>
</evidence>
<dbReference type="PANTHER" id="PTHR30469:SF15">
    <property type="entry name" value="HLYD FAMILY OF SECRETION PROTEINS"/>
    <property type="match status" value="1"/>
</dbReference>
<dbReference type="NCBIfam" id="TIGR01730">
    <property type="entry name" value="RND_mfp"/>
    <property type="match status" value="1"/>
</dbReference>
<dbReference type="Proteomes" id="UP001320122">
    <property type="component" value="Unassembled WGS sequence"/>
</dbReference>
<evidence type="ECO:0000256" key="1">
    <source>
        <dbReference type="ARBA" id="ARBA00009477"/>
    </source>
</evidence>
<dbReference type="PANTHER" id="PTHR30469">
    <property type="entry name" value="MULTIDRUG RESISTANCE PROTEIN MDTA"/>
    <property type="match status" value="1"/>
</dbReference>
<feature type="coiled-coil region" evidence="2">
    <location>
        <begin position="105"/>
        <end position="177"/>
    </location>
</feature>
<feature type="domain" description="CzcB-like barrel-sandwich hybrid" evidence="4">
    <location>
        <begin position="73"/>
        <end position="201"/>
    </location>
</feature>
<protein>
    <submittedName>
        <fullName evidence="5">Efflux RND transporter periplasmic adaptor subunit</fullName>
    </submittedName>
</protein>
<keyword evidence="6" id="KW-1185">Reference proteome</keyword>
<dbReference type="Gene3D" id="2.40.50.100">
    <property type="match status" value="1"/>
</dbReference>
<reference evidence="5 6" key="1">
    <citation type="journal article" date="2021" name="Front. Microbiol.">
        <title>Aerobic Denitrification and Heterotrophic Sulfur Oxidation in the Genus Halomonas Revealed by Six Novel Species Characterizations and Genome-Based Analysis.</title>
        <authorList>
            <person name="Wang L."/>
            <person name="Shao Z."/>
        </authorList>
    </citation>
    <scope>NUCLEOTIDE SEQUENCE [LARGE SCALE GENOMIC DNA]</scope>
    <source>
        <strain evidence="5 6">MCCC 1A11036</strain>
    </source>
</reference>
<keyword evidence="2" id="KW-0175">Coiled coil</keyword>
<dbReference type="Gene3D" id="1.10.287.470">
    <property type="entry name" value="Helix hairpin bin"/>
    <property type="match status" value="1"/>
</dbReference>
<dbReference type="Gene3D" id="2.40.420.20">
    <property type="match status" value="1"/>
</dbReference>
<proteinExistence type="inferred from homology"/>
<feature type="domain" description="Multidrug resistance protein MdtA-like C-terminal permuted SH3" evidence="3">
    <location>
        <begin position="288"/>
        <end position="346"/>
    </location>
</feature>
<dbReference type="PROSITE" id="PS51257">
    <property type="entry name" value="PROKAR_LIPOPROTEIN"/>
    <property type="match status" value="1"/>
</dbReference>